<proteinExistence type="predicted"/>
<organism evidence="1 2">
    <name type="scientific">Kaistella gelatinilytica</name>
    <dbReference type="NCBI Taxonomy" id="2787636"/>
    <lineage>
        <taxon>Bacteria</taxon>
        <taxon>Pseudomonadati</taxon>
        <taxon>Bacteroidota</taxon>
        <taxon>Flavobacteriia</taxon>
        <taxon>Flavobacteriales</taxon>
        <taxon>Weeksellaceae</taxon>
        <taxon>Chryseobacterium group</taxon>
        <taxon>Kaistella</taxon>
    </lineage>
</organism>
<evidence type="ECO:0000313" key="2">
    <source>
        <dbReference type="Proteomes" id="UP000660070"/>
    </source>
</evidence>
<sequence>MRTIDIIAQLKQNILKIQNSVSLDDVKELEFYDFQIINTIFYYGLENKYSTDGFPDRYSKLIKKEDEDFEDFLNYDVKSYYVYKIALQYDDVFQMVKIYFNDSDIDYKDEKCKEDLLISIKILESEGINLIFNPESFGTIPLFRPKLPR</sequence>
<dbReference type="EMBL" id="JADPVI010000004">
    <property type="protein sequence ID" value="MBF8458325.1"/>
    <property type="molecule type" value="Genomic_DNA"/>
</dbReference>
<dbReference type="RefSeq" id="WP_196080755.1">
    <property type="nucleotide sequence ID" value="NZ_JADPVI010000004.1"/>
</dbReference>
<dbReference type="Proteomes" id="UP000660070">
    <property type="component" value="Unassembled WGS sequence"/>
</dbReference>
<protein>
    <submittedName>
        <fullName evidence="1">Uncharacterized protein</fullName>
    </submittedName>
</protein>
<keyword evidence="2" id="KW-1185">Reference proteome</keyword>
<gene>
    <name evidence="1" type="ORF">IV494_14165</name>
</gene>
<evidence type="ECO:0000313" key="1">
    <source>
        <dbReference type="EMBL" id="MBF8458325.1"/>
    </source>
</evidence>
<reference evidence="1 2" key="1">
    <citation type="submission" date="2020-11" db="EMBL/GenBank/DDBJ databases">
        <title>Kaistella gelatinilytica sp. nov., a flavobacterium isolated from Antarctic Soil.</title>
        <authorList>
            <person name="Li J."/>
        </authorList>
    </citation>
    <scope>NUCLEOTIDE SEQUENCE [LARGE SCALE GENOMIC DNA]</scope>
    <source>
        <strain evidence="1 2">G5-32</strain>
    </source>
</reference>
<name>A0ABS0FF61_9FLAO</name>
<accession>A0ABS0FF61</accession>
<comment type="caution">
    <text evidence="1">The sequence shown here is derived from an EMBL/GenBank/DDBJ whole genome shotgun (WGS) entry which is preliminary data.</text>
</comment>